<gene>
    <name evidence="1" type="ORF">GGQ64_005525</name>
</gene>
<dbReference type="Proteomes" id="UP000574761">
    <property type="component" value="Unassembled WGS sequence"/>
</dbReference>
<evidence type="ECO:0000313" key="1">
    <source>
        <dbReference type="EMBL" id="MBB3980272.1"/>
    </source>
</evidence>
<dbReference type="EMBL" id="JACIEE010000019">
    <property type="protein sequence ID" value="MBB3980272.1"/>
    <property type="molecule type" value="Genomic_DNA"/>
</dbReference>
<keyword evidence="2" id="KW-1185">Reference proteome</keyword>
<organism evidence="1 2">
    <name type="scientific">Mycoplana azooxidifex</name>
    <dbReference type="NCBI Taxonomy" id="1636188"/>
    <lineage>
        <taxon>Bacteria</taxon>
        <taxon>Pseudomonadati</taxon>
        <taxon>Pseudomonadota</taxon>
        <taxon>Alphaproteobacteria</taxon>
        <taxon>Hyphomicrobiales</taxon>
        <taxon>Rhizobiaceae</taxon>
        <taxon>Mycoplana</taxon>
    </lineage>
</organism>
<dbReference type="AlphaFoldDB" id="A0A7W6DCN1"/>
<sequence length="162" mass="18226">MAHFSVEKPAQFCAETNKYRNCAYNRHGTIDMEINHTVHGWIPYTASPDDWVEECVEMYHLVLAEAEIGPYVPPTPEEQRERMAPLSRVAFRTAFKNAGMTTAVITAAIFSVPDESEQEDLQIVWEDAQSFKRLDPLVGLIASRADKTAEQIDAIWNAALAV</sequence>
<proteinExistence type="predicted"/>
<evidence type="ECO:0000313" key="2">
    <source>
        <dbReference type="Proteomes" id="UP000574761"/>
    </source>
</evidence>
<reference evidence="1 2" key="1">
    <citation type="submission" date="2020-08" db="EMBL/GenBank/DDBJ databases">
        <title>Genomic Encyclopedia of Type Strains, Phase IV (KMG-IV): sequencing the most valuable type-strain genomes for metagenomic binning, comparative biology and taxonomic classification.</title>
        <authorList>
            <person name="Goeker M."/>
        </authorList>
    </citation>
    <scope>NUCLEOTIDE SEQUENCE [LARGE SCALE GENOMIC DNA]</scope>
    <source>
        <strain evidence="1 2">DSM 100211</strain>
    </source>
</reference>
<protein>
    <submittedName>
        <fullName evidence="1">Uncharacterized protein</fullName>
    </submittedName>
</protein>
<name>A0A7W6DCN1_9HYPH</name>
<accession>A0A7W6DCN1</accession>
<comment type="caution">
    <text evidence="1">The sequence shown here is derived from an EMBL/GenBank/DDBJ whole genome shotgun (WGS) entry which is preliminary data.</text>
</comment>